<dbReference type="Gene3D" id="2.30.40.10">
    <property type="entry name" value="Urease, subunit C, domain 1"/>
    <property type="match status" value="1"/>
</dbReference>
<keyword evidence="4 11" id="KW-0479">Metal-binding</keyword>
<dbReference type="RefSeq" id="WP_163179858.1">
    <property type="nucleotide sequence ID" value="NZ_JAAIWM010000003.1"/>
</dbReference>
<evidence type="ECO:0000256" key="3">
    <source>
        <dbReference type="ARBA" id="ARBA00018029"/>
    </source>
</evidence>
<feature type="binding site" evidence="11">
    <location>
        <position position="216"/>
    </location>
    <ligand>
        <name>Zn(2+)</name>
        <dbReference type="ChEBI" id="CHEBI:29105"/>
    </ligand>
</feature>
<evidence type="ECO:0000256" key="2">
    <source>
        <dbReference type="ARBA" id="ARBA00011899"/>
    </source>
</evidence>
<comment type="caution">
    <text evidence="13">The sequence shown here is derived from an EMBL/GenBank/DDBJ whole genome shotgun (WGS) entry which is preliminary data.</text>
</comment>
<evidence type="ECO:0000256" key="10">
    <source>
        <dbReference type="PIRSR" id="PIRSR038994-1"/>
    </source>
</evidence>
<comment type="catalytic activity">
    <reaction evidence="7">
        <text>N-acetyl-D-glucosamine 6-phosphate + H2O = D-glucosamine 6-phosphate + acetate</text>
        <dbReference type="Rhea" id="RHEA:22936"/>
        <dbReference type="ChEBI" id="CHEBI:15377"/>
        <dbReference type="ChEBI" id="CHEBI:30089"/>
        <dbReference type="ChEBI" id="CHEBI:57513"/>
        <dbReference type="ChEBI" id="CHEBI:58725"/>
        <dbReference type="EC" id="3.5.1.25"/>
    </reaction>
</comment>
<dbReference type="GO" id="GO:0046872">
    <property type="term" value="F:metal ion binding"/>
    <property type="evidence" value="ECO:0007669"/>
    <property type="project" value="UniProtKB-KW"/>
</dbReference>
<accession>A0A6M0Q7W3</accession>
<dbReference type="Gene3D" id="3.20.20.140">
    <property type="entry name" value="Metal-dependent hydrolases"/>
    <property type="match status" value="1"/>
</dbReference>
<evidence type="ECO:0000256" key="9">
    <source>
        <dbReference type="PIRNR" id="PIRNR038994"/>
    </source>
</evidence>
<name>A0A6M0Q7W3_9BACI</name>
<evidence type="ECO:0000313" key="14">
    <source>
        <dbReference type="Proteomes" id="UP000481043"/>
    </source>
</evidence>
<feature type="binding site" evidence="11">
    <location>
        <position position="195"/>
    </location>
    <ligand>
        <name>Zn(2+)</name>
        <dbReference type="ChEBI" id="CHEBI:29105"/>
    </ligand>
</feature>
<dbReference type="PIRSF" id="PIRSF038994">
    <property type="entry name" value="NagA"/>
    <property type="match status" value="1"/>
</dbReference>
<dbReference type="CDD" id="cd00854">
    <property type="entry name" value="NagA"/>
    <property type="match status" value="1"/>
</dbReference>
<evidence type="ECO:0000256" key="1">
    <source>
        <dbReference type="ARBA" id="ARBA00010716"/>
    </source>
</evidence>
<feature type="domain" description="Amidohydrolase-related" evidence="12">
    <location>
        <begin position="53"/>
        <end position="378"/>
    </location>
</feature>
<comment type="similarity">
    <text evidence="1 9">Belongs to the metallo-dependent hydrolases superfamily. NagA family.</text>
</comment>
<evidence type="ECO:0000256" key="4">
    <source>
        <dbReference type="ARBA" id="ARBA00022723"/>
    </source>
</evidence>
<comment type="pathway">
    <text evidence="8">Amino-sugar metabolism; N-acetylneuraminate degradation; D-fructose 6-phosphate from N-acetylneuraminate: step 4/5.</text>
</comment>
<keyword evidence="5 9" id="KW-0378">Hydrolase</keyword>
<dbReference type="EC" id="3.5.1.25" evidence="2"/>
<evidence type="ECO:0000256" key="7">
    <source>
        <dbReference type="ARBA" id="ARBA00047647"/>
    </source>
</evidence>
<dbReference type="Proteomes" id="UP000481043">
    <property type="component" value="Unassembled WGS sequence"/>
</dbReference>
<keyword evidence="6 9" id="KW-0119">Carbohydrate metabolism</keyword>
<evidence type="ECO:0000256" key="6">
    <source>
        <dbReference type="ARBA" id="ARBA00023277"/>
    </source>
</evidence>
<dbReference type="AlphaFoldDB" id="A0A6M0Q7W3"/>
<evidence type="ECO:0000313" key="13">
    <source>
        <dbReference type="EMBL" id="NEY72414.1"/>
    </source>
</evidence>
<dbReference type="GO" id="GO:0008448">
    <property type="term" value="F:N-acetylglucosamine-6-phosphate deacetylase activity"/>
    <property type="evidence" value="ECO:0007669"/>
    <property type="project" value="UniProtKB-EC"/>
</dbReference>
<proteinExistence type="inferred from homology"/>
<evidence type="ECO:0000256" key="8">
    <source>
        <dbReference type="ARBA" id="ARBA00060590"/>
    </source>
</evidence>
<dbReference type="SUPFAM" id="SSF51338">
    <property type="entry name" value="Composite domain of metallo-dependent hydrolases"/>
    <property type="match status" value="1"/>
</dbReference>
<keyword evidence="14" id="KW-1185">Reference proteome</keyword>
<dbReference type="InterPro" id="IPR032466">
    <property type="entry name" value="Metal_Hydrolase"/>
</dbReference>
<reference evidence="13 14" key="1">
    <citation type="submission" date="2020-02" db="EMBL/GenBank/DDBJ databases">
        <title>Bacillus aquiflavi sp. nov., isolated from yellow water of strong flavor Chinese baijiu in Yibin region of China.</title>
        <authorList>
            <person name="Xie J."/>
        </authorList>
    </citation>
    <scope>NUCLEOTIDE SEQUENCE [LARGE SCALE GENOMIC DNA]</scope>
    <source>
        <strain evidence="13 14">SA4</strain>
    </source>
</reference>
<dbReference type="GO" id="GO:0006046">
    <property type="term" value="P:N-acetylglucosamine catabolic process"/>
    <property type="evidence" value="ECO:0007669"/>
    <property type="project" value="TreeGrafter"/>
</dbReference>
<dbReference type="PANTHER" id="PTHR11113:SF14">
    <property type="entry name" value="N-ACETYLGLUCOSAMINE-6-PHOSPHATE DEACETYLASE"/>
    <property type="match status" value="1"/>
</dbReference>
<evidence type="ECO:0000256" key="11">
    <source>
        <dbReference type="PIRSR" id="PIRSR038994-3"/>
    </source>
</evidence>
<protein>
    <recommendedName>
        <fullName evidence="3">N-acetylglucosamine-6-phosphate deacetylase</fullName>
        <ecNumber evidence="2">3.5.1.25</ecNumber>
    </recommendedName>
</protein>
<organism evidence="13 14">
    <name type="scientific">Bacillus mesophilus</name>
    <dbReference type="NCBI Taxonomy" id="1808955"/>
    <lineage>
        <taxon>Bacteria</taxon>
        <taxon>Bacillati</taxon>
        <taxon>Bacillota</taxon>
        <taxon>Bacilli</taxon>
        <taxon>Bacillales</taxon>
        <taxon>Bacillaceae</taxon>
        <taxon>Bacillus</taxon>
    </lineage>
</organism>
<dbReference type="InterPro" id="IPR003764">
    <property type="entry name" value="GlcNAc_6-P_deAcase"/>
</dbReference>
<feature type="active site" description="Proton donor/acceptor" evidence="10">
    <location>
        <position position="274"/>
    </location>
</feature>
<dbReference type="EMBL" id="JAAIWM010000003">
    <property type="protein sequence ID" value="NEY72414.1"/>
    <property type="molecule type" value="Genomic_DNA"/>
</dbReference>
<dbReference type="FunFam" id="3.20.20.140:FF:000004">
    <property type="entry name" value="N-acetylglucosamine-6-phosphate deacetylase"/>
    <property type="match status" value="1"/>
</dbReference>
<dbReference type="InterPro" id="IPR006680">
    <property type="entry name" value="Amidohydro-rel"/>
</dbReference>
<feature type="binding site" evidence="11">
    <location>
        <position position="129"/>
    </location>
    <ligand>
        <name>Zn(2+)</name>
        <dbReference type="ChEBI" id="CHEBI:29105"/>
    </ligand>
</feature>
<evidence type="ECO:0000256" key="5">
    <source>
        <dbReference type="ARBA" id="ARBA00022801"/>
    </source>
</evidence>
<sequence>MSTILVKGGKIYQPEGIVENGSLLIEDETIREIGLNLVQQADEIIEIPEDYHIIPGIIDLHIHGAAGHDTMDATFEALQGISAYLPSEGITSYLPTTITQKNEAIEQALQNAATYTNNSGAEVLGIHLEGPFLSPKRAGAQPQEYMCDTDIELFRKWQELSGNTIKMVTLAPEQDPDFQLIQYMKKTGVIASIGHSDATYEVFAEAVKKGLSHATHFYNQMREMHHREPGVVGGVYLHDEITAELIVDGVHVAPEMVKLTAKLKDINTLILISDAMRAKGLEEGVYELGGQKVFVENGEARLEDGTLAGSILRMDDAIKNMMSYTGCSLQDVVKMASYNPAKRIGILDRKGSLETGQDADFVILNEQFEVVMTFCRGTLAYQQKN</sequence>
<dbReference type="InterPro" id="IPR011059">
    <property type="entry name" value="Metal-dep_hydrolase_composite"/>
</dbReference>
<evidence type="ECO:0000259" key="12">
    <source>
        <dbReference type="Pfam" id="PF01979"/>
    </source>
</evidence>
<dbReference type="Pfam" id="PF01979">
    <property type="entry name" value="Amidohydro_1"/>
    <property type="match status" value="1"/>
</dbReference>
<dbReference type="NCBIfam" id="TIGR00221">
    <property type="entry name" value="nagA"/>
    <property type="match status" value="1"/>
</dbReference>
<dbReference type="SUPFAM" id="SSF51556">
    <property type="entry name" value="Metallo-dependent hydrolases"/>
    <property type="match status" value="1"/>
</dbReference>
<dbReference type="PANTHER" id="PTHR11113">
    <property type="entry name" value="N-ACETYLGLUCOSAMINE-6-PHOSPHATE DEACETYLASE"/>
    <property type="match status" value="1"/>
</dbReference>
<gene>
    <name evidence="13" type="primary">nagA</name>
    <name evidence="13" type="ORF">G4D63_11820</name>
</gene>
<comment type="cofactor">
    <cofactor evidence="11">
        <name>a divalent metal cation</name>
        <dbReference type="ChEBI" id="CHEBI:60240"/>
    </cofactor>
    <text evidence="11">Binds 1 divalent metal cation per subunit.</text>
</comment>